<evidence type="ECO:0000313" key="1">
    <source>
        <dbReference type="EMBL" id="CAB3784848.1"/>
    </source>
</evidence>
<dbReference type="InterPro" id="IPR036390">
    <property type="entry name" value="WH_DNA-bd_sf"/>
</dbReference>
<accession>A0A6S7B1P8</accession>
<dbReference type="PANTHER" id="PTHR33221">
    <property type="entry name" value="WINGED HELIX-TURN-HELIX TRANSCRIPTIONAL REGULATOR, RRF2 FAMILY"/>
    <property type="match status" value="1"/>
</dbReference>
<proteinExistence type="predicted"/>
<organism evidence="1 2">
    <name type="scientific">Pararobbsia alpina</name>
    <dbReference type="NCBI Taxonomy" id="621374"/>
    <lineage>
        <taxon>Bacteria</taxon>
        <taxon>Pseudomonadati</taxon>
        <taxon>Pseudomonadota</taxon>
        <taxon>Betaproteobacteria</taxon>
        <taxon>Burkholderiales</taxon>
        <taxon>Burkholderiaceae</taxon>
        <taxon>Pararobbsia</taxon>
    </lineage>
</organism>
<dbReference type="InterPro" id="IPR000944">
    <property type="entry name" value="Tscrpt_reg_Rrf2"/>
</dbReference>
<protein>
    <submittedName>
        <fullName evidence="1">HTH-type transcriptional regulator YwnA</fullName>
    </submittedName>
</protein>
<name>A0A6S7B1P8_9BURK</name>
<keyword evidence="2" id="KW-1185">Reference proteome</keyword>
<dbReference type="InterPro" id="IPR036388">
    <property type="entry name" value="WH-like_DNA-bd_sf"/>
</dbReference>
<gene>
    <name evidence="1" type="primary">ywnA</name>
    <name evidence="1" type="ORF">LMG28138_01890</name>
</gene>
<dbReference type="PROSITE" id="PS51197">
    <property type="entry name" value="HTH_RRF2_2"/>
    <property type="match status" value="1"/>
</dbReference>
<dbReference type="Pfam" id="PF02082">
    <property type="entry name" value="Rrf2"/>
    <property type="match status" value="1"/>
</dbReference>
<dbReference type="GO" id="GO:0005829">
    <property type="term" value="C:cytosol"/>
    <property type="evidence" value="ECO:0007669"/>
    <property type="project" value="TreeGrafter"/>
</dbReference>
<evidence type="ECO:0000313" key="2">
    <source>
        <dbReference type="Proteomes" id="UP000494115"/>
    </source>
</evidence>
<dbReference type="RefSeq" id="WP_175104482.1">
    <property type="nucleotide sequence ID" value="NZ_CADIKM010000006.1"/>
</dbReference>
<dbReference type="SUPFAM" id="SSF46785">
    <property type="entry name" value="Winged helix' DNA-binding domain"/>
    <property type="match status" value="1"/>
</dbReference>
<dbReference type="AlphaFoldDB" id="A0A6S7B1P8"/>
<dbReference type="GO" id="GO:0003700">
    <property type="term" value="F:DNA-binding transcription factor activity"/>
    <property type="evidence" value="ECO:0007669"/>
    <property type="project" value="TreeGrafter"/>
</dbReference>
<dbReference type="Gene3D" id="1.10.10.10">
    <property type="entry name" value="Winged helix-like DNA-binding domain superfamily/Winged helix DNA-binding domain"/>
    <property type="match status" value="1"/>
</dbReference>
<dbReference type="Proteomes" id="UP000494115">
    <property type="component" value="Unassembled WGS sequence"/>
</dbReference>
<dbReference type="EMBL" id="CADIKM010000006">
    <property type="protein sequence ID" value="CAB3784848.1"/>
    <property type="molecule type" value="Genomic_DNA"/>
</dbReference>
<dbReference type="PANTHER" id="PTHR33221:SF15">
    <property type="entry name" value="HTH-TYPE TRANSCRIPTIONAL REGULATOR YWGB-RELATED"/>
    <property type="match status" value="1"/>
</dbReference>
<sequence length="154" mass="16471">MNTSSRFAVGVHILAMLALHDGSPLSSERIAASVNTNPALIRRLLSMLAQAGLTTAQLGTGGGALLARDASEIRLDDIYRALEDAPVFALHREKPAAGSVVGRHIRTVLLDVSERIEHAIDQTLAERTLADVAGALQQHERARVRKVAAKRKVG</sequence>
<reference evidence="1 2" key="1">
    <citation type="submission" date="2020-04" db="EMBL/GenBank/DDBJ databases">
        <authorList>
            <person name="De Canck E."/>
        </authorList>
    </citation>
    <scope>NUCLEOTIDE SEQUENCE [LARGE SCALE GENOMIC DNA]</scope>
    <source>
        <strain evidence="1 2">LMG 28138</strain>
    </source>
</reference>